<feature type="compositionally biased region" description="Low complexity" evidence="1">
    <location>
        <begin position="36"/>
        <end position="48"/>
    </location>
</feature>
<protein>
    <submittedName>
        <fullName evidence="2">Uncharacterized protein</fullName>
    </submittedName>
</protein>
<dbReference type="AlphaFoldDB" id="A0A3D8SLB6"/>
<dbReference type="Proteomes" id="UP000256690">
    <property type="component" value="Unassembled WGS sequence"/>
</dbReference>
<dbReference type="OrthoDB" id="5281682at2759"/>
<sequence>MTADLLPSPSPFMISAIPPPRPVSVNALPRASSVSNSISCSKSNRSTSAGISTHEGSFTVPVGPDSPGWPQSPVDTEMEDVQLAGTSICQSKIRFEHLPVEIHETILDHLFGERTSTFTGVSGKSSTQSWHKSLRHPRRKALSNLALILPVWRILVQDRIYRHTVTVKLKGTADELEESARWFRAHPHLAPYVRHVEIWIPVWGQRAIRNTSRQLPRRSNDENAELTDMAALQATMAWEDPHSNPMADYKYHYASHNATLEEMFLHVQTVFPGARILTLEGGHCKKPPMVRHFRTDPAGRTGLLRLPVLPDVQTFVMRGAWNIMRDQQHWTTLSQALPSIREWHCSYAKPKIEGYETIAGILRRLPPSLLHINISLEGFYNKDNTQNRWLGDGVNPPHLCRLLGEVAPRLESLTFTGKVCACLFESTKSFMTTRPKEKSKLKSLDLVVKTCCRDKKLYPALPFLDDFSGITNLNFIHAFEKLVIASINGLQIHQELEYMRIRFIDLDSACPPLNPYFQLVDTQATGLWNEPILEALHEVRPEAQFVKLTDGICAQYGSNNQIVGAIYPRTRPLSIHASTYRIIADVPKHGV</sequence>
<dbReference type="GeneID" id="38114129"/>
<proteinExistence type="predicted"/>
<comment type="caution">
    <text evidence="2">The sequence shown here is derived from an EMBL/GenBank/DDBJ whole genome shotgun (WGS) entry which is preliminary data.</text>
</comment>
<keyword evidence="3" id="KW-1185">Reference proteome</keyword>
<organism evidence="2 3">
    <name type="scientific">Aspergillus mulundensis</name>
    <dbReference type="NCBI Taxonomy" id="1810919"/>
    <lineage>
        <taxon>Eukaryota</taxon>
        <taxon>Fungi</taxon>
        <taxon>Dikarya</taxon>
        <taxon>Ascomycota</taxon>
        <taxon>Pezizomycotina</taxon>
        <taxon>Eurotiomycetes</taxon>
        <taxon>Eurotiomycetidae</taxon>
        <taxon>Eurotiales</taxon>
        <taxon>Aspergillaceae</taxon>
        <taxon>Aspergillus</taxon>
        <taxon>Aspergillus subgen. Nidulantes</taxon>
    </lineage>
</organism>
<dbReference type="RefSeq" id="XP_026606641.1">
    <property type="nucleotide sequence ID" value="XM_026745775.1"/>
</dbReference>
<evidence type="ECO:0000256" key="1">
    <source>
        <dbReference type="SAM" id="MobiDB-lite"/>
    </source>
</evidence>
<feature type="region of interest" description="Disordered" evidence="1">
    <location>
        <begin position="36"/>
        <end position="67"/>
    </location>
</feature>
<dbReference type="EMBL" id="PVWQ01000003">
    <property type="protein sequence ID" value="RDW87117.1"/>
    <property type="molecule type" value="Genomic_DNA"/>
</dbReference>
<gene>
    <name evidence="2" type="ORF">DSM5745_03759</name>
</gene>
<dbReference type="STRING" id="1810919.A0A3D8SLB6"/>
<evidence type="ECO:0000313" key="2">
    <source>
        <dbReference type="EMBL" id="RDW87117.1"/>
    </source>
</evidence>
<accession>A0A3D8SLB6</accession>
<evidence type="ECO:0000313" key="3">
    <source>
        <dbReference type="Proteomes" id="UP000256690"/>
    </source>
</evidence>
<name>A0A3D8SLB6_9EURO</name>
<reference evidence="2 3" key="1">
    <citation type="journal article" date="2018" name="IMA Fungus">
        <title>IMA Genome-F 9: Draft genome sequence of Annulohypoxylon stygium, Aspergillus mulundensis, Berkeleyomyces basicola (syn. Thielaviopsis basicola), Ceratocystis smalleyi, two Cercospora beticola strains, Coleophoma cylindrospora, Fusarium fracticaudum, Phialophora cf. hyalina, and Morchella septimelata.</title>
        <authorList>
            <person name="Wingfield B.D."/>
            <person name="Bills G.F."/>
            <person name="Dong Y."/>
            <person name="Huang W."/>
            <person name="Nel W.J."/>
            <person name="Swalarsk-Parry B.S."/>
            <person name="Vaghefi N."/>
            <person name="Wilken P.M."/>
            <person name="An Z."/>
            <person name="de Beer Z.W."/>
            <person name="De Vos L."/>
            <person name="Chen L."/>
            <person name="Duong T.A."/>
            <person name="Gao Y."/>
            <person name="Hammerbacher A."/>
            <person name="Kikkert J.R."/>
            <person name="Li Y."/>
            <person name="Li H."/>
            <person name="Li K."/>
            <person name="Li Q."/>
            <person name="Liu X."/>
            <person name="Ma X."/>
            <person name="Naidoo K."/>
            <person name="Pethybridge S.J."/>
            <person name="Sun J."/>
            <person name="Steenkamp E.T."/>
            <person name="van der Nest M.A."/>
            <person name="van Wyk S."/>
            <person name="Wingfield M.J."/>
            <person name="Xiong C."/>
            <person name="Yue Q."/>
            <person name="Zhang X."/>
        </authorList>
    </citation>
    <scope>NUCLEOTIDE SEQUENCE [LARGE SCALE GENOMIC DNA]</scope>
    <source>
        <strain evidence="2 3">DSM 5745</strain>
    </source>
</reference>